<evidence type="ECO:0000259" key="3">
    <source>
        <dbReference type="Pfam" id="PF03358"/>
    </source>
</evidence>
<reference evidence="5" key="2">
    <citation type="submission" date="2015-03" db="EMBL/GenBank/DDBJ databases">
        <authorList>
            <person name="Deng P."/>
            <person name="Lu S."/>
        </authorList>
    </citation>
    <scope>NUCLEOTIDE SEQUENCE [LARGE SCALE GENOMIC DNA]</scope>
    <source>
        <strain evidence="5">UFB2</strain>
    </source>
</reference>
<dbReference type="GO" id="GO:0005829">
    <property type="term" value="C:cytosol"/>
    <property type="evidence" value="ECO:0007669"/>
    <property type="project" value="TreeGrafter"/>
</dbReference>
<reference evidence="4 5" key="1">
    <citation type="journal article" date="2015" name="Stand. Genomic Sci.">
        <title>Complete genome of Pseudomonas chlororaphis strain UFB2, a soil bacterium with antibacterial activity against bacterial canker pathogen of tomato.</title>
        <authorList>
            <person name="Deng P."/>
            <person name="Wang X."/>
            <person name="Baird S.M."/>
            <person name="Lu S.E."/>
        </authorList>
    </citation>
    <scope>NUCLEOTIDE SEQUENCE [LARGE SCALE GENOMIC DNA]</scope>
    <source>
        <strain evidence="4 5">UFB2</strain>
    </source>
</reference>
<keyword evidence="2" id="KW-0285">Flavoprotein</keyword>
<dbReference type="AlphaFoldDB" id="A0A0G3GJP2"/>
<dbReference type="GO" id="GO:0010181">
    <property type="term" value="F:FMN binding"/>
    <property type="evidence" value="ECO:0007669"/>
    <property type="project" value="TreeGrafter"/>
</dbReference>
<dbReference type="InterPro" id="IPR005025">
    <property type="entry name" value="FMN_Rdtase-like_dom"/>
</dbReference>
<organism evidence="4 5">
    <name type="scientific">Pseudomonas chlororaphis</name>
    <dbReference type="NCBI Taxonomy" id="587753"/>
    <lineage>
        <taxon>Bacteria</taxon>
        <taxon>Pseudomonadati</taxon>
        <taxon>Pseudomonadota</taxon>
        <taxon>Gammaproteobacteria</taxon>
        <taxon>Pseudomonadales</taxon>
        <taxon>Pseudomonadaceae</taxon>
        <taxon>Pseudomonas</taxon>
    </lineage>
</organism>
<name>A0A0G3GJP2_9PSED</name>
<dbReference type="InterPro" id="IPR050712">
    <property type="entry name" value="NAD(P)H-dep_reductase"/>
</dbReference>
<evidence type="ECO:0000313" key="5">
    <source>
        <dbReference type="Proteomes" id="UP000035212"/>
    </source>
</evidence>
<feature type="domain" description="NADPH-dependent FMN reductase-like" evidence="3">
    <location>
        <begin position="6"/>
        <end position="148"/>
    </location>
</feature>
<sequence>MSNVYTVAVLVGSLRKASINRKIALALADLAPANLKLEIVEIGDLPLYNEDIDVTPAPAAYAAFRQRVGAADALLFVTPEYNRSVPAPLKNAIDVGSRPYGQSCLSGKPGAVISASPGAIGGFGANHHLRQSLVFLDVPCMQQPEGYLSGAGTAFDEAGQLSESLKPFLQKFIAAYGQWVEQHKKA</sequence>
<keyword evidence="2" id="KW-0288">FMN</keyword>
<comment type="cofactor">
    <cofactor evidence="1">
        <name>FMN</name>
        <dbReference type="ChEBI" id="CHEBI:58210"/>
    </cofactor>
</comment>
<evidence type="ECO:0000256" key="2">
    <source>
        <dbReference type="ARBA" id="ARBA00022643"/>
    </source>
</evidence>
<dbReference type="PANTHER" id="PTHR30543">
    <property type="entry name" value="CHROMATE REDUCTASE"/>
    <property type="match status" value="1"/>
</dbReference>
<dbReference type="GO" id="GO:0016655">
    <property type="term" value="F:oxidoreductase activity, acting on NAD(P)H, quinone or similar compound as acceptor"/>
    <property type="evidence" value="ECO:0007669"/>
    <property type="project" value="UniProtKB-ARBA"/>
</dbReference>
<accession>A0A0G3GJP2</accession>
<gene>
    <name evidence="4" type="ORF">VM99_22830</name>
</gene>
<proteinExistence type="predicted"/>
<dbReference type="PANTHER" id="PTHR30543:SF21">
    <property type="entry name" value="NAD(P)H-DEPENDENT FMN REDUCTASE LOT6"/>
    <property type="match status" value="1"/>
</dbReference>
<dbReference type="InterPro" id="IPR029039">
    <property type="entry name" value="Flavoprotein-like_sf"/>
</dbReference>
<dbReference type="Proteomes" id="UP000035212">
    <property type="component" value="Chromosome"/>
</dbReference>
<dbReference type="Gene3D" id="3.40.50.360">
    <property type="match status" value="1"/>
</dbReference>
<dbReference type="SUPFAM" id="SSF52218">
    <property type="entry name" value="Flavoproteins"/>
    <property type="match status" value="1"/>
</dbReference>
<dbReference type="EMBL" id="CP011020">
    <property type="protein sequence ID" value="AKK00765.1"/>
    <property type="molecule type" value="Genomic_DNA"/>
</dbReference>
<evidence type="ECO:0000313" key="4">
    <source>
        <dbReference type="EMBL" id="AKK00765.1"/>
    </source>
</evidence>
<evidence type="ECO:0000256" key="1">
    <source>
        <dbReference type="ARBA" id="ARBA00001917"/>
    </source>
</evidence>
<dbReference type="PATRIC" id="fig|587753.11.peg.4679"/>
<dbReference type="Pfam" id="PF03358">
    <property type="entry name" value="FMN_red"/>
    <property type="match status" value="1"/>
</dbReference>
<protein>
    <submittedName>
        <fullName evidence="4">ACP phosphodiesterase</fullName>
    </submittedName>
</protein>